<keyword evidence="3" id="KW-1185">Reference proteome</keyword>
<evidence type="ECO:0000313" key="1">
    <source>
        <dbReference type="EMBL" id="TDU62090.1"/>
    </source>
</evidence>
<evidence type="ECO:0008006" key="4">
    <source>
        <dbReference type="Google" id="ProtNLM"/>
    </source>
</evidence>
<protein>
    <recommendedName>
        <fullName evidence="4">DDE family transposase</fullName>
    </recommendedName>
</protein>
<evidence type="ECO:0000313" key="3">
    <source>
        <dbReference type="Proteomes" id="UP000295662"/>
    </source>
</evidence>
<dbReference type="EMBL" id="SOCA01000020">
    <property type="protein sequence ID" value="TDU62523.1"/>
    <property type="molecule type" value="Genomic_DNA"/>
</dbReference>
<reference evidence="2 3" key="1">
    <citation type="submission" date="2019-03" db="EMBL/GenBank/DDBJ databases">
        <title>Genomic Encyclopedia of Archaeal and Bacterial Type Strains, Phase II (KMG-II): from individual species to whole genera.</title>
        <authorList>
            <person name="Goeker M."/>
        </authorList>
    </citation>
    <scope>NUCLEOTIDE SEQUENCE [LARGE SCALE GENOMIC DNA]</scope>
    <source>
        <strain evidence="2 3">ATCC 25309</strain>
    </source>
</reference>
<dbReference type="Proteomes" id="UP000295662">
    <property type="component" value="Unassembled WGS sequence"/>
</dbReference>
<name>A0A4R7RIG6_9BACT</name>
<comment type="caution">
    <text evidence="2">The sequence shown here is derived from an EMBL/GenBank/DDBJ whole genome shotgun (WGS) entry which is preliminary data.</text>
</comment>
<gene>
    <name evidence="2" type="ORF">EI77_04689</name>
    <name evidence="1" type="ORF">EI77_04761</name>
</gene>
<organism evidence="2 3">
    <name type="scientific">Prosthecobacter fusiformis</name>
    <dbReference type="NCBI Taxonomy" id="48464"/>
    <lineage>
        <taxon>Bacteria</taxon>
        <taxon>Pseudomonadati</taxon>
        <taxon>Verrucomicrobiota</taxon>
        <taxon>Verrucomicrobiia</taxon>
        <taxon>Verrucomicrobiales</taxon>
        <taxon>Verrucomicrobiaceae</taxon>
        <taxon>Prosthecobacter</taxon>
    </lineage>
</organism>
<dbReference type="AlphaFoldDB" id="A0A4R7RIG6"/>
<accession>A0A4R7RIG6</accession>
<proteinExistence type="predicted"/>
<sequence length="47" mass="4954">AFLTRGLEAVNAEVSLSALGYNMRRVLNIVGTGELIKHLGKRAATAA</sequence>
<dbReference type="EMBL" id="SOCA01000027">
    <property type="protein sequence ID" value="TDU62090.1"/>
    <property type="molecule type" value="Genomic_DNA"/>
</dbReference>
<evidence type="ECO:0000313" key="2">
    <source>
        <dbReference type="EMBL" id="TDU62523.1"/>
    </source>
</evidence>
<feature type="non-terminal residue" evidence="2">
    <location>
        <position position="1"/>
    </location>
</feature>